<dbReference type="Proteomes" id="UP000231279">
    <property type="component" value="Unassembled WGS sequence"/>
</dbReference>
<protein>
    <submittedName>
        <fullName evidence="2">Uncharacterized protein</fullName>
    </submittedName>
</protein>
<proteinExistence type="predicted"/>
<feature type="transmembrane region" description="Helical" evidence="1">
    <location>
        <begin position="12"/>
        <end position="32"/>
    </location>
</feature>
<comment type="caution">
    <text evidence="2">The sequence shown here is derived from an EMBL/GenBank/DDBJ whole genome shotgun (WGS) entry which is preliminary data.</text>
</comment>
<accession>A0A2G9H9H7</accession>
<keyword evidence="1" id="KW-0472">Membrane</keyword>
<evidence type="ECO:0000313" key="2">
    <source>
        <dbReference type="EMBL" id="PIN14168.1"/>
    </source>
</evidence>
<keyword evidence="1" id="KW-0812">Transmembrane</keyword>
<gene>
    <name evidence="2" type="ORF">CDL12_13207</name>
</gene>
<sequence>MLASKVNASLYMCFYVACLLCYSCCLYIWVYAKQERNTDWQTKGTSLYILENGEFGFLMIQRHPWFKFMDVIRKENLFASTT</sequence>
<evidence type="ECO:0000313" key="3">
    <source>
        <dbReference type="Proteomes" id="UP000231279"/>
    </source>
</evidence>
<keyword evidence="1" id="KW-1133">Transmembrane helix</keyword>
<name>A0A2G9H9H7_9LAMI</name>
<reference evidence="3" key="1">
    <citation type="journal article" date="2018" name="Gigascience">
        <title>Genome assembly of the Pink Ipe (Handroanthus impetiginosus, Bignoniaceae), a highly valued, ecologically keystone Neotropical timber forest tree.</title>
        <authorList>
            <person name="Silva-Junior O.B."/>
            <person name="Grattapaglia D."/>
            <person name="Novaes E."/>
            <person name="Collevatti R.G."/>
        </authorList>
    </citation>
    <scope>NUCLEOTIDE SEQUENCE [LARGE SCALE GENOMIC DNA]</scope>
    <source>
        <strain evidence="3">cv. UFG-1</strain>
    </source>
</reference>
<evidence type="ECO:0000256" key="1">
    <source>
        <dbReference type="SAM" id="Phobius"/>
    </source>
</evidence>
<organism evidence="2 3">
    <name type="scientific">Handroanthus impetiginosus</name>
    <dbReference type="NCBI Taxonomy" id="429701"/>
    <lineage>
        <taxon>Eukaryota</taxon>
        <taxon>Viridiplantae</taxon>
        <taxon>Streptophyta</taxon>
        <taxon>Embryophyta</taxon>
        <taxon>Tracheophyta</taxon>
        <taxon>Spermatophyta</taxon>
        <taxon>Magnoliopsida</taxon>
        <taxon>eudicotyledons</taxon>
        <taxon>Gunneridae</taxon>
        <taxon>Pentapetalae</taxon>
        <taxon>asterids</taxon>
        <taxon>lamiids</taxon>
        <taxon>Lamiales</taxon>
        <taxon>Bignoniaceae</taxon>
        <taxon>Crescentiina</taxon>
        <taxon>Tabebuia alliance</taxon>
        <taxon>Handroanthus</taxon>
    </lineage>
</organism>
<dbReference type="EMBL" id="NKXS01002340">
    <property type="protein sequence ID" value="PIN14168.1"/>
    <property type="molecule type" value="Genomic_DNA"/>
</dbReference>
<dbReference type="AlphaFoldDB" id="A0A2G9H9H7"/>
<keyword evidence="3" id="KW-1185">Reference proteome</keyword>